<dbReference type="EMBL" id="JAALLT010000001">
    <property type="protein sequence ID" value="NGP75233.1"/>
    <property type="molecule type" value="Genomic_DNA"/>
</dbReference>
<dbReference type="AlphaFoldDB" id="A0A6M1T4D4"/>
<comment type="caution">
    <text evidence="1">The sequence shown here is derived from an EMBL/GenBank/DDBJ whole genome shotgun (WGS) entry which is preliminary data.</text>
</comment>
<keyword evidence="2" id="KW-1185">Reference proteome</keyword>
<organism evidence="1 2">
    <name type="scientific">Halalkalibaculum roseum</name>
    <dbReference type="NCBI Taxonomy" id="2709311"/>
    <lineage>
        <taxon>Bacteria</taxon>
        <taxon>Pseudomonadati</taxon>
        <taxon>Balneolota</taxon>
        <taxon>Balneolia</taxon>
        <taxon>Balneolales</taxon>
        <taxon>Balneolaceae</taxon>
        <taxon>Halalkalibaculum</taxon>
    </lineage>
</organism>
<reference evidence="1 2" key="1">
    <citation type="submission" date="2020-02" db="EMBL/GenBank/DDBJ databases">
        <title>Balneolaceae bacterium YR4-1, complete genome.</title>
        <authorList>
            <person name="Li Y."/>
            <person name="Wu S."/>
        </authorList>
    </citation>
    <scope>NUCLEOTIDE SEQUENCE [LARGE SCALE GENOMIC DNA]</scope>
    <source>
        <strain evidence="1 2">YR4-1</strain>
    </source>
</reference>
<evidence type="ECO:0000313" key="2">
    <source>
        <dbReference type="Proteomes" id="UP000473278"/>
    </source>
</evidence>
<accession>A0A6M1T4D4</accession>
<name>A0A6M1T4D4_9BACT</name>
<gene>
    <name evidence="1" type="ORF">G3570_01200</name>
</gene>
<proteinExistence type="predicted"/>
<dbReference type="PROSITE" id="PS51257">
    <property type="entry name" value="PROKAR_LIPOPROTEIN"/>
    <property type="match status" value="1"/>
</dbReference>
<sequence>MFSNWRVMLAGGVTAAIFLVLFTSCGVSGEDEFTETYTFDANRQSAIRSDTTSRQVAQDSTITVYIFSIETGPHLVFEYGRSVHPPENILDAGLA</sequence>
<protein>
    <submittedName>
        <fullName evidence="1">Uncharacterized protein</fullName>
    </submittedName>
</protein>
<dbReference type="RefSeq" id="WP_165138358.1">
    <property type="nucleotide sequence ID" value="NZ_JAALLT010000001.1"/>
</dbReference>
<evidence type="ECO:0000313" key="1">
    <source>
        <dbReference type="EMBL" id="NGP75233.1"/>
    </source>
</evidence>
<dbReference type="Proteomes" id="UP000473278">
    <property type="component" value="Unassembled WGS sequence"/>
</dbReference>